<comment type="subunit">
    <text evidence="10">Homohexamer; The oligomerization is ATP-dependent.</text>
</comment>
<dbReference type="Pfam" id="PF10431">
    <property type="entry name" value="ClpB_D2-small"/>
    <property type="match status" value="1"/>
</dbReference>
<dbReference type="InterPro" id="IPR027417">
    <property type="entry name" value="P-loop_NTPase"/>
</dbReference>
<dbReference type="Pfam" id="PF00004">
    <property type="entry name" value="AAA"/>
    <property type="match status" value="1"/>
</dbReference>
<dbReference type="InterPro" id="IPR050130">
    <property type="entry name" value="ClpA_ClpB"/>
</dbReference>
<dbReference type="SUPFAM" id="SSF52540">
    <property type="entry name" value="P-loop containing nucleoside triphosphate hydrolases"/>
    <property type="match status" value="2"/>
</dbReference>
<feature type="domain" description="Clp R" evidence="12">
    <location>
        <begin position="3"/>
        <end position="148"/>
    </location>
</feature>
<evidence type="ECO:0000256" key="2">
    <source>
        <dbReference type="ARBA" id="ARBA00022737"/>
    </source>
</evidence>
<dbReference type="CDD" id="cd00009">
    <property type="entry name" value="AAA"/>
    <property type="match status" value="1"/>
</dbReference>
<evidence type="ECO:0000256" key="7">
    <source>
        <dbReference type="ARBA" id="ARBA00026057"/>
    </source>
</evidence>
<dbReference type="InterPro" id="IPR041546">
    <property type="entry name" value="ClpA/ClpB_AAA_lid"/>
</dbReference>
<dbReference type="FunFam" id="3.40.50.300:FF:000025">
    <property type="entry name" value="ATP-dependent Clp protease subunit"/>
    <property type="match status" value="1"/>
</dbReference>
<dbReference type="GO" id="GO:0042026">
    <property type="term" value="P:protein refolding"/>
    <property type="evidence" value="ECO:0007669"/>
    <property type="project" value="UniProtKB-UniRule"/>
</dbReference>
<dbReference type="InterPro" id="IPR003959">
    <property type="entry name" value="ATPase_AAA_core"/>
</dbReference>
<evidence type="ECO:0000256" key="10">
    <source>
        <dbReference type="RuleBase" id="RU362034"/>
    </source>
</evidence>
<proteinExistence type="inferred from homology"/>
<accession>A0A1J5IIJ4</accession>
<evidence type="ECO:0000256" key="4">
    <source>
        <dbReference type="ARBA" id="ARBA00022840"/>
    </source>
</evidence>
<dbReference type="FunFam" id="3.40.50.300:FF:000010">
    <property type="entry name" value="Chaperone clpB 1, putative"/>
    <property type="match status" value="1"/>
</dbReference>
<evidence type="ECO:0000256" key="1">
    <source>
        <dbReference type="ARBA" id="ARBA00008675"/>
    </source>
</evidence>
<dbReference type="InterPro" id="IPR019489">
    <property type="entry name" value="Clp_ATPase_C"/>
</dbReference>
<keyword evidence="4 9" id="KW-0067">ATP-binding</keyword>
<dbReference type="InterPro" id="IPR018368">
    <property type="entry name" value="ClpA/B_CS1"/>
</dbReference>
<dbReference type="GO" id="GO:0005524">
    <property type="term" value="F:ATP binding"/>
    <property type="evidence" value="ECO:0007669"/>
    <property type="project" value="UniProtKB-UniRule"/>
</dbReference>
<feature type="coiled-coil region" evidence="10">
    <location>
        <begin position="407"/>
        <end position="528"/>
    </location>
</feature>
<evidence type="ECO:0000256" key="9">
    <source>
        <dbReference type="RuleBase" id="RU004432"/>
    </source>
</evidence>
<dbReference type="Gene3D" id="1.10.8.60">
    <property type="match status" value="1"/>
</dbReference>
<evidence type="ECO:0000313" key="13">
    <source>
        <dbReference type="EMBL" id="OIP96892.1"/>
    </source>
</evidence>
<dbReference type="PROSITE" id="PS51903">
    <property type="entry name" value="CLP_R"/>
    <property type="match status" value="1"/>
</dbReference>
<comment type="function">
    <text evidence="10">Part of a stress-induced multi-chaperone system, it is involved in the recovery of the cell from heat-induced damage, in cooperation with DnaK, DnaJ and GrpE.</text>
</comment>
<evidence type="ECO:0000256" key="5">
    <source>
        <dbReference type="ARBA" id="ARBA00023054"/>
    </source>
</evidence>
<dbReference type="PANTHER" id="PTHR11638">
    <property type="entry name" value="ATP-DEPENDENT CLP PROTEASE"/>
    <property type="match status" value="1"/>
</dbReference>
<dbReference type="AlphaFoldDB" id="A0A1J5IIJ4"/>
<dbReference type="InterPro" id="IPR004176">
    <property type="entry name" value="Clp_R_N"/>
</dbReference>
<protein>
    <recommendedName>
        <fullName evidence="10">Chaperone protein ClpB</fullName>
    </recommendedName>
</protein>
<evidence type="ECO:0000256" key="3">
    <source>
        <dbReference type="ARBA" id="ARBA00022741"/>
    </source>
</evidence>
<keyword evidence="2 8" id="KW-0677">Repeat</keyword>
<dbReference type="SUPFAM" id="SSF81923">
    <property type="entry name" value="Double Clp-N motif"/>
    <property type="match status" value="1"/>
</dbReference>
<dbReference type="EMBL" id="MNZT01000077">
    <property type="protein sequence ID" value="OIP96892.1"/>
    <property type="molecule type" value="Genomic_DNA"/>
</dbReference>
<comment type="subcellular location">
    <subcellularLocation>
        <location evidence="10">Cytoplasm</location>
    </subcellularLocation>
</comment>
<dbReference type="InterPro" id="IPR028299">
    <property type="entry name" value="ClpA/B_CS2"/>
</dbReference>
<keyword evidence="5 10" id="KW-0175">Coiled coil</keyword>
<dbReference type="Gene3D" id="3.40.50.300">
    <property type="entry name" value="P-loop containing nucleotide triphosphate hydrolases"/>
    <property type="match status" value="3"/>
</dbReference>
<dbReference type="PANTHER" id="PTHR11638:SF18">
    <property type="entry name" value="HEAT SHOCK PROTEIN 104"/>
    <property type="match status" value="1"/>
</dbReference>
<evidence type="ECO:0000313" key="14">
    <source>
        <dbReference type="Proteomes" id="UP000183245"/>
    </source>
</evidence>
<dbReference type="SMART" id="SM01086">
    <property type="entry name" value="ClpB_D2-small"/>
    <property type="match status" value="1"/>
</dbReference>
<dbReference type="STRING" id="1817892.AUK40_04505"/>
<organism evidence="13 14">
    <name type="scientific">Candidatus Wirthbacteria bacterium CG2_30_54_11</name>
    <dbReference type="NCBI Taxonomy" id="1817892"/>
    <lineage>
        <taxon>Bacteria</taxon>
        <taxon>Candidatus Wirthbacteria</taxon>
    </lineage>
</organism>
<dbReference type="GO" id="GO:0005737">
    <property type="term" value="C:cytoplasm"/>
    <property type="evidence" value="ECO:0007669"/>
    <property type="project" value="UniProtKB-SubCell"/>
</dbReference>
<dbReference type="InterPro" id="IPR001270">
    <property type="entry name" value="ClpA/B"/>
</dbReference>
<evidence type="ECO:0000256" key="11">
    <source>
        <dbReference type="SAM" id="MobiDB-lite"/>
    </source>
</evidence>
<dbReference type="CDD" id="cd19499">
    <property type="entry name" value="RecA-like_ClpB_Hsp104-like"/>
    <property type="match status" value="1"/>
</dbReference>
<reference evidence="13 14" key="1">
    <citation type="journal article" date="2016" name="Environ. Microbiol.">
        <title>Genomic resolution of a cold subsurface aquifer community provides metabolic insights for novel microbes adapted to high CO concentrations.</title>
        <authorList>
            <person name="Probst A.J."/>
            <person name="Castelle C.J."/>
            <person name="Singh A."/>
            <person name="Brown C.T."/>
            <person name="Anantharaman K."/>
            <person name="Sharon I."/>
            <person name="Hug L.A."/>
            <person name="Burstein D."/>
            <person name="Emerson J.B."/>
            <person name="Thomas B.C."/>
            <person name="Banfield J.F."/>
        </authorList>
    </citation>
    <scope>NUCLEOTIDE SEQUENCE [LARGE SCALE GENOMIC DNA]</scope>
    <source>
        <strain evidence="13">CG2_30_54_11</strain>
    </source>
</reference>
<evidence type="ECO:0000256" key="8">
    <source>
        <dbReference type="PROSITE-ProRule" id="PRU01251"/>
    </source>
</evidence>
<dbReference type="GO" id="GO:0016887">
    <property type="term" value="F:ATP hydrolysis activity"/>
    <property type="evidence" value="ECO:0007669"/>
    <property type="project" value="InterPro"/>
</dbReference>
<keyword evidence="6 9" id="KW-0143">Chaperone</keyword>
<name>A0A1J5IIJ4_9BACT</name>
<feature type="region of interest" description="Disordered" evidence="11">
    <location>
        <begin position="861"/>
        <end position="886"/>
    </location>
</feature>
<comment type="similarity">
    <text evidence="1 9">Belongs to the ClpA/ClpB family.</text>
</comment>
<dbReference type="Pfam" id="PF07724">
    <property type="entry name" value="AAA_2"/>
    <property type="match status" value="1"/>
</dbReference>
<dbReference type="SMART" id="SM00382">
    <property type="entry name" value="AAA"/>
    <property type="match status" value="2"/>
</dbReference>
<dbReference type="PROSITE" id="PS00870">
    <property type="entry name" value="CLPAB_1"/>
    <property type="match status" value="1"/>
</dbReference>
<dbReference type="GO" id="GO:0034605">
    <property type="term" value="P:cellular response to heat"/>
    <property type="evidence" value="ECO:0007669"/>
    <property type="project" value="TreeGrafter"/>
</dbReference>
<dbReference type="Pfam" id="PF02861">
    <property type="entry name" value="Clp_N"/>
    <property type="match status" value="1"/>
</dbReference>
<dbReference type="FunFam" id="1.10.8.60:FF:000017">
    <property type="entry name" value="ATP-dependent chaperone ClpB"/>
    <property type="match status" value="1"/>
</dbReference>
<gene>
    <name evidence="10" type="primary">clpB</name>
    <name evidence="13" type="ORF">AUK40_04505</name>
</gene>
<evidence type="ECO:0000259" key="12">
    <source>
        <dbReference type="PROSITE" id="PS51903"/>
    </source>
</evidence>
<dbReference type="NCBIfam" id="TIGR03346">
    <property type="entry name" value="chaperone_ClpB"/>
    <property type="match status" value="1"/>
</dbReference>
<dbReference type="InterPro" id="IPR003593">
    <property type="entry name" value="AAA+_ATPase"/>
</dbReference>
<keyword evidence="10" id="KW-0963">Cytoplasm</keyword>
<dbReference type="InterPro" id="IPR017730">
    <property type="entry name" value="Chaperonin_ClpB"/>
</dbReference>
<evidence type="ECO:0000256" key="6">
    <source>
        <dbReference type="ARBA" id="ARBA00023186"/>
    </source>
</evidence>
<dbReference type="Gene3D" id="1.10.1780.10">
    <property type="entry name" value="Clp, N-terminal domain"/>
    <property type="match status" value="1"/>
</dbReference>
<comment type="subunit">
    <text evidence="7">Homohexamer. The oligomerization is ATP-dependent.</text>
</comment>
<comment type="caution">
    <text evidence="13">The sequence shown here is derived from an EMBL/GenBank/DDBJ whole genome shotgun (WGS) entry which is preliminary data.</text>
</comment>
<dbReference type="Pfam" id="PF17871">
    <property type="entry name" value="AAA_lid_9"/>
    <property type="match status" value="1"/>
</dbReference>
<dbReference type="Proteomes" id="UP000183245">
    <property type="component" value="Unassembled WGS sequence"/>
</dbReference>
<keyword evidence="3 9" id="KW-0547">Nucleotide-binding</keyword>
<dbReference type="PROSITE" id="PS00871">
    <property type="entry name" value="CLPAB_2"/>
    <property type="match status" value="1"/>
</dbReference>
<dbReference type="PRINTS" id="PR00300">
    <property type="entry name" value="CLPPROTEASEA"/>
</dbReference>
<keyword evidence="10" id="KW-0346">Stress response</keyword>
<dbReference type="FunFam" id="3.40.50.300:FF:000120">
    <property type="entry name" value="ATP-dependent chaperone ClpB"/>
    <property type="match status" value="1"/>
</dbReference>
<dbReference type="InterPro" id="IPR036628">
    <property type="entry name" value="Clp_N_dom_sf"/>
</dbReference>
<sequence length="886" mass="98128">MQLNDFTLKAQESLQKAQHIASERNQQVLDPLHLLSAVLVQEEGIVVPIVKKIGASAEELKKSVDEKIEQLPQVTGAQVLGHISLSKELGKVMETAQAEAGKLHDDFISTEHILLALCVEEGQAQKLLQGAGITYDRVLQVLTDVRGTQRVTDQAPESKYQALAKYSQNLTALARQGKIDPVIGRDDEIRRVMQVLSRRTKNNPVLIGEPGTGKTAIAEGLAHRIVSGDVPESLKGKELISLDLGALIAGAKFRGEFEDRLKAVLKEVKAKEGQLILFIDELHTLVGAGASEGSMDASNMLKPALARGELHAIGATTIKEYQKYIEKDAALERRFQPVHVGEPSVEDTLAILRGIKEKYEVHHGVRIKDAALVAAVDLSKRYITERFLPDKAIDLVDEATSALRMEIDSMPIELDQMQRRIRQLEIEKKAIEGEETVASQKRLVKLERELADIQEKYNQLAAHWNNEKEIIGKSRSIKAEIDSLKREAEIAEREGNLGKVAEIRYGKLQGLEKDLEKQKKRMSDIQKGQQILKEEVTEEDIAKVVSRWTGVPVTKMLASESDKLSDMESDLKKRVVGQDDALTKVANAVRRSRAGISEPNRPIGSFIFMGPTGVGKTETAKALAECMFNDDNAITRIDMSEYMEKHAVARLIGAPPGYVGYEEGGQLTEAVRRRPYAVVLFDEIEKAHPDVFNIMLQILDDGRLTDSKGRVVNFKNTIIIMTSNLGSDIIQSFAGKEDAAMREQVMTLLRKSFKPEFLNRVDEIIIFQNLSESQIGAIVDMQLALVKQRLADRHITLEVSVEVRDLIVRNGYDPMYGARPLKRVIQTVLLDQLALQIVRGDIKEGGTVRVELRDGGIAFASGEQKNEEGAGEQPPAQTLLPAVSGN</sequence>